<organism evidence="1 2">
    <name type="scientific">Cardiobacterium valvarum F0432</name>
    <dbReference type="NCBI Taxonomy" id="797473"/>
    <lineage>
        <taxon>Bacteria</taxon>
        <taxon>Pseudomonadati</taxon>
        <taxon>Pseudomonadota</taxon>
        <taxon>Gammaproteobacteria</taxon>
        <taxon>Cardiobacteriales</taxon>
        <taxon>Cardiobacteriaceae</taxon>
        <taxon>Cardiobacterium</taxon>
    </lineage>
</organism>
<dbReference type="HOGENOM" id="CLU_2913943_0_0_6"/>
<dbReference type="AlphaFoldDB" id="G9ZGH1"/>
<dbReference type="EMBL" id="AGCM01000109">
    <property type="protein sequence ID" value="EHM53192.1"/>
    <property type="molecule type" value="Genomic_DNA"/>
</dbReference>
<accession>G9ZGH1</accession>
<dbReference type="Proteomes" id="UP000004750">
    <property type="component" value="Unassembled WGS sequence"/>
</dbReference>
<protein>
    <submittedName>
        <fullName evidence="1">Uncharacterized protein</fullName>
    </submittedName>
</protein>
<evidence type="ECO:0000313" key="2">
    <source>
        <dbReference type="Proteomes" id="UP000004750"/>
    </source>
</evidence>
<gene>
    <name evidence="1" type="ORF">HMPREF9080_01875</name>
</gene>
<name>G9ZGH1_9GAMM</name>
<sequence length="61" mass="7395">MTEEDRGTSSLYRLTTVSTYLNRRIIPIKTKRRFLPLMNERRNETMTKRDVYWIRSSRQAG</sequence>
<comment type="caution">
    <text evidence="1">The sequence shown here is derived from an EMBL/GenBank/DDBJ whole genome shotgun (WGS) entry which is preliminary data.</text>
</comment>
<proteinExistence type="predicted"/>
<reference evidence="1 2" key="1">
    <citation type="submission" date="2011-08" db="EMBL/GenBank/DDBJ databases">
        <authorList>
            <person name="Weinstock G."/>
            <person name="Sodergren E."/>
            <person name="Clifton S."/>
            <person name="Fulton L."/>
            <person name="Fulton B."/>
            <person name="Courtney L."/>
            <person name="Fronick C."/>
            <person name="Harrison M."/>
            <person name="Strong C."/>
            <person name="Farmer C."/>
            <person name="Delahaunty K."/>
            <person name="Markovic C."/>
            <person name="Hall O."/>
            <person name="Minx P."/>
            <person name="Tomlinson C."/>
            <person name="Mitreva M."/>
            <person name="Hou S."/>
            <person name="Chen J."/>
            <person name="Wollam A."/>
            <person name="Pepin K.H."/>
            <person name="Johnson M."/>
            <person name="Bhonagiri V."/>
            <person name="Zhang X."/>
            <person name="Suruliraj S."/>
            <person name="Warren W."/>
            <person name="Chinwalla A."/>
            <person name="Mardis E.R."/>
            <person name="Wilson R.K."/>
        </authorList>
    </citation>
    <scope>NUCLEOTIDE SEQUENCE [LARGE SCALE GENOMIC DNA]</scope>
    <source>
        <strain evidence="1 2">F0432</strain>
    </source>
</reference>
<evidence type="ECO:0000313" key="1">
    <source>
        <dbReference type="EMBL" id="EHM53192.1"/>
    </source>
</evidence>